<feature type="transmembrane region" description="Helical" evidence="7">
    <location>
        <begin position="183"/>
        <end position="207"/>
    </location>
</feature>
<accession>A0AA35RT05</accession>
<dbReference type="GO" id="GO:0006829">
    <property type="term" value="P:zinc ion transport"/>
    <property type="evidence" value="ECO:0007669"/>
    <property type="project" value="InterPro"/>
</dbReference>
<evidence type="ECO:0000256" key="6">
    <source>
        <dbReference type="ARBA" id="ARBA00023136"/>
    </source>
</evidence>
<dbReference type="AlphaFoldDB" id="A0AA35RT05"/>
<evidence type="ECO:0000256" key="3">
    <source>
        <dbReference type="ARBA" id="ARBA00022692"/>
    </source>
</evidence>
<evidence type="ECO:0000313" key="8">
    <source>
        <dbReference type="EMBL" id="CAI8017188.1"/>
    </source>
</evidence>
<dbReference type="InterPro" id="IPR045891">
    <property type="entry name" value="ZIP9"/>
</dbReference>
<evidence type="ECO:0000256" key="2">
    <source>
        <dbReference type="ARBA" id="ARBA00004394"/>
    </source>
</evidence>
<dbReference type="InterPro" id="IPR003689">
    <property type="entry name" value="ZIP"/>
</dbReference>
<gene>
    <name evidence="8" type="ORF">GBAR_LOCUS10481</name>
</gene>
<keyword evidence="6 7" id="KW-0472">Membrane</keyword>
<feature type="transmembrane region" description="Helical" evidence="7">
    <location>
        <begin position="213"/>
        <end position="236"/>
    </location>
</feature>
<feature type="transmembrane region" description="Helical" evidence="7">
    <location>
        <begin position="34"/>
        <end position="55"/>
    </location>
</feature>
<name>A0AA35RT05_GEOBA</name>
<dbReference type="Pfam" id="PF02535">
    <property type="entry name" value="Zip"/>
    <property type="match status" value="2"/>
</dbReference>
<organism evidence="8 9">
    <name type="scientific">Geodia barretti</name>
    <name type="common">Barrett's horny sponge</name>
    <dbReference type="NCBI Taxonomy" id="519541"/>
    <lineage>
        <taxon>Eukaryota</taxon>
        <taxon>Metazoa</taxon>
        <taxon>Porifera</taxon>
        <taxon>Demospongiae</taxon>
        <taxon>Heteroscleromorpha</taxon>
        <taxon>Tetractinellida</taxon>
        <taxon>Astrophorina</taxon>
        <taxon>Geodiidae</taxon>
        <taxon>Geodia</taxon>
    </lineage>
</organism>
<feature type="transmembrane region" description="Helical" evidence="7">
    <location>
        <begin position="6"/>
        <end position="27"/>
    </location>
</feature>
<dbReference type="Proteomes" id="UP001174909">
    <property type="component" value="Unassembled WGS sequence"/>
</dbReference>
<dbReference type="PROSITE" id="PS51257">
    <property type="entry name" value="PROKAR_LIPOPROTEIN"/>
    <property type="match status" value="1"/>
</dbReference>
<feature type="transmembrane region" description="Helical" evidence="7">
    <location>
        <begin position="329"/>
        <end position="346"/>
    </location>
</feature>
<dbReference type="GO" id="GO:0000139">
    <property type="term" value="C:Golgi membrane"/>
    <property type="evidence" value="ECO:0007669"/>
    <property type="project" value="UniProtKB-SubCell"/>
</dbReference>
<evidence type="ECO:0000256" key="1">
    <source>
        <dbReference type="ARBA" id="ARBA00004127"/>
    </source>
</evidence>
<keyword evidence="4 7" id="KW-1133">Transmembrane helix</keyword>
<keyword evidence="3 7" id="KW-0812">Transmembrane</keyword>
<evidence type="ECO:0000256" key="7">
    <source>
        <dbReference type="SAM" id="Phobius"/>
    </source>
</evidence>
<evidence type="ECO:0000256" key="5">
    <source>
        <dbReference type="ARBA" id="ARBA00023034"/>
    </source>
</evidence>
<feature type="transmembrane region" description="Helical" evidence="7">
    <location>
        <begin position="277"/>
        <end position="298"/>
    </location>
</feature>
<protein>
    <submittedName>
        <fullName evidence="8">Zinc transporter ZIP9</fullName>
    </submittedName>
</protein>
<sequence>MDDFWRLFALSLSMFFGCYLAGSIPLVLSLSESLLRRVTTFGAGLLIGTALIVIIPEGVEALYSEGLEHQHTHRAPHAQPTAHTVEVLAAINAPDFQALNENGAQHLVVKTVAPDAVSHEEEEEEEEDEGGEEGLQTLMGLSLLLGFIFMLFVDQVGGGHSHAPPPGVDVEVASGTRHRRHNLTATIGLVVHAAADGLALGAAAGLSKVEVQLIIFLAIMLHKAPAAFGFTSFLIHEGYDKATAKKHLLVFALAAPLAAFLSYFGLVRIMYVVQLPITGVAMLFSAGTFLYVATVHVLNELVQGHTHSPADASARTTAAGSNKLSHLELLLLTTGALLPLTFSILHSH</sequence>
<proteinExistence type="predicted"/>
<dbReference type="PANTHER" id="PTHR16133">
    <property type="entry name" value="SOLUTE CARRIER FAMILY 39 ZINC TRANSPORTER , MEMBER 9-RELATED"/>
    <property type="match status" value="1"/>
</dbReference>
<dbReference type="GO" id="GO:0046873">
    <property type="term" value="F:metal ion transmembrane transporter activity"/>
    <property type="evidence" value="ECO:0007669"/>
    <property type="project" value="InterPro"/>
</dbReference>
<keyword evidence="9" id="KW-1185">Reference proteome</keyword>
<keyword evidence="5" id="KW-0333">Golgi apparatus</keyword>
<evidence type="ECO:0000313" key="9">
    <source>
        <dbReference type="Proteomes" id="UP001174909"/>
    </source>
</evidence>
<evidence type="ECO:0000256" key="4">
    <source>
        <dbReference type="ARBA" id="ARBA00022989"/>
    </source>
</evidence>
<dbReference type="PANTHER" id="PTHR16133:SF0">
    <property type="entry name" value="ZINC_IRON REGULATED TRANSPORTER-RELATED PROTEIN 102B, ISOFORM E"/>
    <property type="match status" value="1"/>
</dbReference>
<comment type="caution">
    <text evidence="8">The sequence shown here is derived from an EMBL/GenBank/DDBJ whole genome shotgun (WGS) entry which is preliminary data.</text>
</comment>
<reference evidence="8" key="1">
    <citation type="submission" date="2023-03" db="EMBL/GenBank/DDBJ databases">
        <authorList>
            <person name="Steffen K."/>
            <person name="Cardenas P."/>
        </authorList>
    </citation>
    <scope>NUCLEOTIDE SEQUENCE</scope>
</reference>
<comment type="subcellular location">
    <subcellularLocation>
        <location evidence="1">Endomembrane system</location>
        <topology evidence="1">Multi-pass membrane protein</topology>
    </subcellularLocation>
    <subcellularLocation>
        <location evidence="2">Golgi apparatus membrane</location>
    </subcellularLocation>
</comment>
<feature type="transmembrane region" description="Helical" evidence="7">
    <location>
        <begin position="248"/>
        <end position="271"/>
    </location>
</feature>
<dbReference type="EMBL" id="CASHTH010001602">
    <property type="protein sequence ID" value="CAI8017188.1"/>
    <property type="molecule type" value="Genomic_DNA"/>
</dbReference>